<dbReference type="RefSeq" id="WP_377377331.1">
    <property type="nucleotide sequence ID" value="NZ_JBHSSW010000008.1"/>
</dbReference>
<protein>
    <submittedName>
        <fullName evidence="1">Uncharacterized protein</fullName>
    </submittedName>
</protein>
<comment type="caution">
    <text evidence="1">The sequence shown here is derived from an EMBL/GenBank/DDBJ whole genome shotgun (WGS) entry which is preliminary data.</text>
</comment>
<name>A0ABW1S832_9PROT</name>
<keyword evidence="2" id="KW-1185">Reference proteome</keyword>
<gene>
    <name evidence="1" type="ORF">ACFQDM_07145</name>
</gene>
<accession>A0ABW1S832</accession>
<evidence type="ECO:0000313" key="1">
    <source>
        <dbReference type="EMBL" id="MFC6197847.1"/>
    </source>
</evidence>
<organism evidence="1 2">
    <name type="scientific">Ponticaulis profundi</name>
    <dbReference type="NCBI Taxonomy" id="2665222"/>
    <lineage>
        <taxon>Bacteria</taxon>
        <taxon>Pseudomonadati</taxon>
        <taxon>Pseudomonadota</taxon>
        <taxon>Alphaproteobacteria</taxon>
        <taxon>Hyphomonadales</taxon>
        <taxon>Hyphomonadaceae</taxon>
        <taxon>Ponticaulis</taxon>
    </lineage>
</organism>
<reference evidence="2" key="1">
    <citation type="journal article" date="2019" name="Int. J. Syst. Evol. Microbiol.">
        <title>The Global Catalogue of Microorganisms (GCM) 10K type strain sequencing project: providing services to taxonomists for standard genome sequencing and annotation.</title>
        <authorList>
            <consortium name="The Broad Institute Genomics Platform"/>
            <consortium name="The Broad Institute Genome Sequencing Center for Infectious Disease"/>
            <person name="Wu L."/>
            <person name="Ma J."/>
        </authorList>
    </citation>
    <scope>NUCLEOTIDE SEQUENCE [LARGE SCALE GENOMIC DNA]</scope>
    <source>
        <strain evidence="2">CGMCC-1.15741</strain>
    </source>
</reference>
<evidence type="ECO:0000313" key="2">
    <source>
        <dbReference type="Proteomes" id="UP001596303"/>
    </source>
</evidence>
<sequence length="56" mass="6540">MKKPKPLPQLACAKDGHTCKPNEVKIRDEQLWCPKCAEDFFDAPRREREKREVSNA</sequence>
<dbReference type="Proteomes" id="UP001596303">
    <property type="component" value="Unassembled WGS sequence"/>
</dbReference>
<dbReference type="EMBL" id="JBHSSW010000008">
    <property type="protein sequence ID" value="MFC6197847.1"/>
    <property type="molecule type" value="Genomic_DNA"/>
</dbReference>
<proteinExistence type="predicted"/>